<proteinExistence type="predicted"/>
<dbReference type="AlphaFoldDB" id="K5D817"/>
<dbReference type="EMBL" id="AMCW01000041">
    <property type="protein sequence ID" value="EKK02882.1"/>
    <property type="molecule type" value="Genomic_DNA"/>
</dbReference>
<gene>
    <name evidence="1" type="ORF">RBSH_01903</name>
</gene>
<protein>
    <submittedName>
        <fullName evidence="1">Uncharacterized protein</fullName>
    </submittedName>
</protein>
<evidence type="ECO:0000313" key="2">
    <source>
        <dbReference type="Proteomes" id="UP000007993"/>
    </source>
</evidence>
<dbReference type="Proteomes" id="UP000007993">
    <property type="component" value="Unassembled WGS sequence"/>
</dbReference>
<accession>K5D817</accession>
<comment type="caution">
    <text evidence="1">The sequence shown here is derived from an EMBL/GenBank/DDBJ whole genome shotgun (WGS) entry which is preliminary data.</text>
</comment>
<reference evidence="1 2" key="1">
    <citation type="journal article" date="2013" name="Mar. Genomics">
        <title>Expression of sulfatases in Rhodopirellula baltica and the diversity of sulfatases in the genus Rhodopirellula.</title>
        <authorList>
            <person name="Wegner C.E."/>
            <person name="Richter-Heitmann T."/>
            <person name="Klindworth A."/>
            <person name="Klockow C."/>
            <person name="Richter M."/>
            <person name="Achstetter T."/>
            <person name="Glockner F.O."/>
            <person name="Harder J."/>
        </authorList>
    </citation>
    <scope>NUCLEOTIDE SEQUENCE [LARGE SCALE GENOMIC DNA]</scope>
    <source>
        <strain evidence="1 2">SH28</strain>
    </source>
</reference>
<evidence type="ECO:0000313" key="1">
    <source>
        <dbReference type="EMBL" id="EKK02882.1"/>
    </source>
</evidence>
<sequence>MPENKRSPRMGPSWELGGVPRSRVRVVMDAPLTLVITIEKAKE</sequence>
<dbReference type="PATRIC" id="fig|993517.3.peg.2061"/>
<name>K5D817_RHOBT</name>
<organism evidence="1 2">
    <name type="scientific">Rhodopirellula baltica SH28</name>
    <dbReference type="NCBI Taxonomy" id="993517"/>
    <lineage>
        <taxon>Bacteria</taxon>
        <taxon>Pseudomonadati</taxon>
        <taxon>Planctomycetota</taxon>
        <taxon>Planctomycetia</taxon>
        <taxon>Pirellulales</taxon>
        <taxon>Pirellulaceae</taxon>
        <taxon>Rhodopirellula</taxon>
    </lineage>
</organism>